<sequence length="205" mass="22683">MGARQGTHLGPQPDHHLPPERRRRRRLTDDDPPEPTLIAHIEVPFIDVSAASLTFRPDAPSMPVLDRMERDAGPLRLSLRLLGASHQAVVATPDGLIAETLAYRSDFAPDLPEAFSQRVGSWRHRYECTVESLTVPELRSRVRALRDRALMRSDAPDLLVGVFGEDPDALTALEVTGTAPLTWRTVHTYPQYGEVVTTTGTVVPV</sequence>
<dbReference type="Pfam" id="PF10936">
    <property type="entry name" value="DUF2617"/>
    <property type="match status" value="1"/>
</dbReference>
<evidence type="ECO:0000256" key="1">
    <source>
        <dbReference type="SAM" id="MobiDB-lite"/>
    </source>
</evidence>
<reference evidence="2 3" key="1">
    <citation type="journal article" date="2018" name="Int. J. Syst. Evol. Microbiol.">
        <title>Glycomyces paridis sp. nov., isolated from the medicinal plant Paris polyphylla.</title>
        <authorList>
            <person name="Fang X.M."/>
            <person name="Bai J.L."/>
            <person name="Su J."/>
            <person name="Zhao L.L."/>
            <person name="Liu H.Y."/>
            <person name="Ma B.P."/>
            <person name="Zhang Y.Q."/>
            <person name="Yu L.Y."/>
        </authorList>
    </citation>
    <scope>NUCLEOTIDE SEQUENCE [LARGE SCALE GENOMIC DNA]</scope>
    <source>
        <strain evidence="2 3">CPCC 204357</strain>
    </source>
</reference>
<evidence type="ECO:0000313" key="3">
    <source>
        <dbReference type="Proteomes" id="UP000305792"/>
    </source>
</evidence>
<organism evidence="2 3">
    <name type="scientific">Glycomyces paridis</name>
    <dbReference type="NCBI Taxonomy" id="2126555"/>
    <lineage>
        <taxon>Bacteria</taxon>
        <taxon>Bacillati</taxon>
        <taxon>Actinomycetota</taxon>
        <taxon>Actinomycetes</taxon>
        <taxon>Glycomycetales</taxon>
        <taxon>Glycomycetaceae</taxon>
        <taxon>Glycomyces</taxon>
    </lineage>
</organism>
<accession>A0A4S8PDE4</accession>
<proteinExistence type="predicted"/>
<gene>
    <name evidence="2" type="ORF">E9998_12330</name>
</gene>
<keyword evidence="3" id="KW-1185">Reference proteome</keyword>
<protein>
    <submittedName>
        <fullName evidence="2">DUF2617 family protein</fullName>
    </submittedName>
</protein>
<comment type="caution">
    <text evidence="2">The sequence shown here is derived from an EMBL/GenBank/DDBJ whole genome shotgun (WGS) entry which is preliminary data.</text>
</comment>
<dbReference type="AlphaFoldDB" id="A0A4S8PDE4"/>
<dbReference type="InterPro" id="IPR024486">
    <property type="entry name" value="DUF2617"/>
</dbReference>
<dbReference type="Proteomes" id="UP000305792">
    <property type="component" value="Unassembled WGS sequence"/>
</dbReference>
<feature type="region of interest" description="Disordered" evidence="1">
    <location>
        <begin position="1"/>
        <end position="35"/>
    </location>
</feature>
<name>A0A4S8PDE4_9ACTN</name>
<evidence type="ECO:0000313" key="2">
    <source>
        <dbReference type="EMBL" id="THV28388.1"/>
    </source>
</evidence>
<dbReference type="EMBL" id="STGX01000008">
    <property type="protein sequence ID" value="THV28388.1"/>
    <property type="molecule type" value="Genomic_DNA"/>
</dbReference>